<reference evidence="1 2" key="1">
    <citation type="submission" date="2018-11" db="EMBL/GenBank/DDBJ databases">
        <authorList>
            <consortium name="Pathogen Informatics"/>
        </authorList>
    </citation>
    <scope>NUCLEOTIDE SEQUENCE [LARGE SCALE GENOMIC DNA]</scope>
    <source>
        <strain evidence="1 2">NCTC10327</strain>
    </source>
</reference>
<proteinExistence type="predicted"/>
<name>A0A7Z8Y7K7_9ACTO</name>
<evidence type="ECO:0000313" key="2">
    <source>
        <dbReference type="Proteomes" id="UP000269974"/>
    </source>
</evidence>
<accession>A0A7Z8Y7K7</accession>
<dbReference type="AlphaFoldDB" id="A0A7Z8Y7K7"/>
<comment type="caution">
    <text evidence="1">The sequence shown here is derived from an EMBL/GenBank/DDBJ whole genome shotgun (WGS) entry which is preliminary data.</text>
</comment>
<dbReference type="Proteomes" id="UP000269974">
    <property type="component" value="Unassembled WGS sequence"/>
</dbReference>
<evidence type="ECO:0000313" key="1">
    <source>
        <dbReference type="EMBL" id="VDG75646.1"/>
    </source>
</evidence>
<organism evidence="1 2">
    <name type="scientific">Actinobaculum suis</name>
    <dbReference type="NCBI Taxonomy" id="1657"/>
    <lineage>
        <taxon>Bacteria</taxon>
        <taxon>Bacillati</taxon>
        <taxon>Actinomycetota</taxon>
        <taxon>Actinomycetes</taxon>
        <taxon>Actinomycetales</taxon>
        <taxon>Actinomycetaceae</taxon>
        <taxon>Actinobaculum</taxon>
    </lineage>
</organism>
<sequence>MFTTAIVMLRQLNHAQFRREWIRYMLANLSTVLRRPQRGRLNHPGKRASQKLCAAGLAVAVASMALVPAAIPQAVAGEESTKASIVNISMGTDGSG</sequence>
<dbReference type="EMBL" id="UYIO01000001">
    <property type="protein sequence ID" value="VDG75646.1"/>
    <property type="molecule type" value="Genomic_DNA"/>
</dbReference>
<protein>
    <submittedName>
        <fullName evidence="1">Uncharacterized protein</fullName>
    </submittedName>
</protein>
<gene>
    <name evidence="1" type="ORF">NCTC10327_00335</name>
</gene>